<dbReference type="Proteomes" id="UP000323917">
    <property type="component" value="Chromosome"/>
</dbReference>
<name>A0A5B9QQW5_9BACT</name>
<evidence type="ECO:0000313" key="1">
    <source>
        <dbReference type="EMBL" id="QEG36521.1"/>
    </source>
</evidence>
<accession>A0A5B9QQW5</accession>
<reference evidence="1 2" key="1">
    <citation type="submission" date="2019-08" db="EMBL/GenBank/DDBJ databases">
        <title>Deep-cultivation of Planctomycetes and their phenomic and genomic characterization uncovers novel biology.</title>
        <authorList>
            <person name="Wiegand S."/>
            <person name="Jogler M."/>
            <person name="Boedeker C."/>
            <person name="Pinto D."/>
            <person name="Vollmers J."/>
            <person name="Rivas-Marin E."/>
            <person name="Kohn T."/>
            <person name="Peeters S.H."/>
            <person name="Heuer A."/>
            <person name="Rast P."/>
            <person name="Oberbeckmann S."/>
            <person name="Bunk B."/>
            <person name="Jeske O."/>
            <person name="Meyerdierks A."/>
            <person name="Storesund J.E."/>
            <person name="Kallscheuer N."/>
            <person name="Luecker S."/>
            <person name="Lage O.M."/>
            <person name="Pohl T."/>
            <person name="Merkel B.J."/>
            <person name="Hornburger P."/>
            <person name="Mueller R.-W."/>
            <person name="Bruemmer F."/>
            <person name="Labrenz M."/>
            <person name="Spormann A.M."/>
            <person name="Op den Camp H."/>
            <person name="Overmann J."/>
            <person name="Amann R."/>
            <person name="Jetten M.S.M."/>
            <person name="Mascher T."/>
            <person name="Medema M.H."/>
            <person name="Devos D.P."/>
            <person name="Kaster A.-K."/>
            <person name="Ovreas L."/>
            <person name="Rohde M."/>
            <person name="Galperin M.Y."/>
            <person name="Jogler C."/>
        </authorList>
    </citation>
    <scope>NUCLEOTIDE SEQUENCE [LARGE SCALE GENOMIC DNA]</scope>
    <source>
        <strain evidence="1 2">Pr1d</strain>
    </source>
</reference>
<dbReference type="KEGG" id="bgok:Pr1d_38350"/>
<organism evidence="1 2">
    <name type="scientific">Bythopirellula goksoeyrii</name>
    <dbReference type="NCBI Taxonomy" id="1400387"/>
    <lineage>
        <taxon>Bacteria</taxon>
        <taxon>Pseudomonadati</taxon>
        <taxon>Planctomycetota</taxon>
        <taxon>Planctomycetia</taxon>
        <taxon>Pirellulales</taxon>
        <taxon>Lacipirellulaceae</taxon>
        <taxon>Bythopirellula</taxon>
    </lineage>
</organism>
<evidence type="ECO:0008006" key="3">
    <source>
        <dbReference type="Google" id="ProtNLM"/>
    </source>
</evidence>
<dbReference type="AlphaFoldDB" id="A0A5B9QQW5"/>
<proteinExistence type="predicted"/>
<sequence>MLLTNYRSACLIAATGLCCLIVPVKQTWAVETPLRVAVIDTGDNLAAPPAQLDLIVAQLSQQPGLALLERQQIDAVLREQQRNLVLSEKETTDNFIAAGRILGADVLVLISSSPPNEQGLQPIEVRIVETRRGIRFGETVLIWSADEQADAEQFESATAFITSRLSRVRTSERKYTLVSLAGFRTDELSQEAHRFKRSIEAWLEAWLASQPGIAVAERTKVLPLIDERNLASDLPSALGNADAAIDGTFKLDFSGDFPQVELTLRVLRKDRSAVSRTLHAPIRDLAKLRESAGKAIIELLDLVLKAAEFDAEAEARLLTDEAERLLSLGRRYESLQRLITAYSLEPDSLRTQTLLLNAGRQLGVGPDLSGAKFDGPFYPTALLLSDVARQVLDQIEQQRLRPGDNNQYERKEMFARIGDFCSLMSQIQFIVSEPTESQSIQAEWLRQAVEVLFAQYLNAVERVGGTPYEYAIFTGLSTSRYWAKSPDKALNQRFELFQRAARLDQPQQLGIWAFTTDHRFRLSDDKNWTQQHELVPLYEAYFEKMQDSNQPLMQAVGEREAAQFALWFLNDSTRALDHYRRFIAHIVNEIIPQYPAFADHVHGLWLDLNHWSGELALTDEEAGALWSQVILARWDPQGNCPQSSQPWEYRITLTLQLLERAGQFDKANELLQRCIDVLQTAPEELAVHEVSSQWPRTLSRLNQLQQGLQERHPGLGTTSNQIAVLPVDCQPLLQAAGLPELLKAQDVPVSSWRFTDLIATKDGYAVTSEAQEAQVKKFQTRVWLAVIRLDRKGNVLSSTLCSKPMEFDYRTSRQSGIAGQFHRTFASSDGNLFVAIPVNGIVWFPWDGAPVHYSAKYLENSDPNHRPVPFEEARQLTPINDKLYFTSGKDLFHPQIFELDYRSGRTTLLFDTQSINKRSPLHGRIGYSISEGPPGELLLWACHDRNQRDESFSRPPLGDLFKVILQDKSIHQAKPPFYIAHPGTTLSDQHHLGFQSPQGAMARFNPATLSLEWLLGNQSDPPFSGIGLSLQQFVYNEKYLLTPTKQLYKTSSRKWDLHAHGSLSPKQLLADNLPPPEKVLRYLIDDQRQVLVMTSKELYRVELFEEESR</sequence>
<keyword evidence="2" id="KW-1185">Reference proteome</keyword>
<gene>
    <name evidence="1" type="ORF">Pr1d_38350</name>
</gene>
<dbReference type="EMBL" id="CP042913">
    <property type="protein sequence ID" value="QEG36521.1"/>
    <property type="molecule type" value="Genomic_DNA"/>
</dbReference>
<dbReference type="RefSeq" id="WP_148074854.1">
    <property type="nucleotide sequence ID" value="NZ_CP042913.1"/>
</dbReference>
<protein>
    <recommendedName>
        <fullName evidence="3">Curli production assembly/transport component CsgG</fullName>
    </recommendedName>
</protein>
<evidence type="ECO:0000313" key="2">
    <source>
        <dbReference type="Proteomes" id="UP000323917"/>
    </source>
</evidence>